<dbReference type="Proteomes" id="UP001652442">
    <property type="component" value="Unassembled WGS sequence"/>
</dbReference>
<keyword evidence="1" id="KW-0812">Transmembrane</keyword>
<sequence length="164" mass="18420">MTKELYEKISEPFKKTPRALRVIEKGNKILTAVTYIAYIGLLLWEVSRRDENFWRVFLIPAIAFAAVTCFRKVYNAKRPYEVLDIHPLLKRRKKGQSFPSRHAFSIFMIAMAVGTVWSLAGILFLALGVLLAAVRVIGGVHFPRDVIAGAAVGIATGIFGFYVF</sequence>
<keyword evidence="1" id="KW-1133">Transmembrane helix</keyword>
<evidence type="ECO:0000313" key="3">
    <source>
        <dbReference type="EMBL" id="MCU6762821.1"/>
    </source>
</evidence>
<feature type="transmembrane region" description="Helical" evidence="1">
    <location>
        <begin position="146"/>
        <end position="163"/>
    </location>
</feature>
<dbReference type="PANTHER" id="PTHR14969">
    <property type="entry name" value="SPHINGOSINE-1-PHOSPHATE PHOSPHOHYDROLASE"/>
    <property type="match status" value="1"/>
</dbReference>
<feature type="transmembrane region" description="Helical" evidence="1">
    <location>
        <begin position="29"/>
        <end position="47"/>
    </location>
</feature>
<dbReference type="RefSeq" id="WP_158425526.1">
    <property type="nucleotide sequence ID" value="NZ_JAOQJQ010000004.1"/>
</dbReference>
<keyword evidence="1" id="KW-0472">Membrane</keyword>
<dbReference type="PANTHER" id="PTHR14969:SF13">
    <property type="entry name" value="AT30094P"/>
    <property type="match status" value="1"/>
</dbReference>
<feature type="domain" description="Phosphatidic acid phosphatase type 2/haloperoxidase" evidence="2">
    <location>
        <begin position="58"/>
        <end position="161"/>
    </location>
</feature>
<dbReference type="SUPFAM" id="SSF48317">
    <property type="entry name" value="Acid phosphatase/Vanadium-dependent haloperoxidase"/>
    <property type="match status" value="1"/>
</dbReference>
<dbReference type="CDD" id="cd01610">
    <property type="entry name" value="PAP2_like"/>
    <property type="match status" value="1"/>
</dbReference>
<keyword evidence="4" id="KW-1185">Reference proteome</keyword>
<proteinExistence type="predicted"/>
<dbReference type="SMART" id="SM00014">
    <property type="entry name" value="acidPPc"/>
    <property type="match status" value="1"/>
</dbReference>
<dbReference type="InterPro" id="IPR000326">
    <property type="entry name" value="PAP2/HPO"/>
</dbReference>
<feature type="transmembrane region" description="Helical" evidence="1">
    <location>
        <begin position="53"/>
        <end position="70"/>
    </location>
</feature>
<protein>
    <submittedName>
        <fullName evidence="3">Phosphatase PAP2 family protein</fullName>
    </submittedName>
</protein>
<organism evidence="3 4">
    <name type="scientific">Brotonthovivens ammoniilytica</name>
    <dbReference type="NCBI Taxonomy" id="2981725"/>
    <lineage>
        <taxon>Bacteria</taxon>
        <taxon>Bacillati</taxon>
        <taxon>Bacillota</taxon>
        <taxon>Clostridia</taxon>
        <taxon>Lachnospirales</taxon>
        <taxon>Lachnospiraceae</taxon>
        <taxon>Brotonthovivens</taxon>
    </lineage>
</organism>
<dbReference type="EMBL" id="JAOQJQ010000004">
    <property type="protein sequence ID" value="MCU6762821.1"/>
    <property type="molecule type" value="Genomic_DNA"/>
</dbReference>
<comment type="caution">
    <text evidence="3">The sequence shown here is derived from an EMBL/GenBank/DDBJ whole genome shotgun (WGS) entry which is preliminary data.</text>
</comment>
<gene>
    <name evidence="3" type="ORF">OCV88_10820</name>
</gene>
<evidence type="ECO:0000256" key="1">
    <source>
        <dbReference type="SAM" id="Phobius"/>
    </source>
</evidence>
<feature type="transmembrane region" description="Helical" evidence="1">
    <location>
        <begin position="103"/>
        <end position="134"/>
    </location>
</feature>
<evidence type="ECO:0000313" key="4">
    <source>
        <dbReference type="Proteomes" id="UP001652442"/>
    </source>
</evidence>
<dbReference type="Pfam" id="PF01569">
    <property type="entry name" value="PAP2"/>
    <property type="match status" value="1"/>
</dbReference>
<reference evidence="3 4" key="1">
    <citation type="journal article" date="2021" name="ISME Commun">
        <title>Automated analysis of genomic sequences facilitates high-throughput and comprehensive description of bacteria.</title>
        <authorList>
            <person name="Hitch T.C.A."/>
        </authorList>
    </citation>
    <scope>NUCLEOTIDE SEQUENCE [LARGE SCALE GENOMIC DNA]</scope>
    <source>
        <strain evidence="3 4">Sanger_109</strain>
    </source>
</reference>
<name>A0ABT2TLY3_9FIRM</name>
<dbReference type="Gene3D" id="1.20.144.10">
    <property type="entry name" value="Phosphatidic acid phosphatase type 2/haloperoxidase"/>
    <property type="match status" value="1"/>
</dbReference>
<dbReference type="InterPro" id="IPR036938">
    <property type="entry name" value="PAP2/HPO_sf"/>
</dbReference>
<accession>A0ABT2TLY3</accession>
<evidence type="ECO:0000259" key="2">
    <source>
        <dbReference type="SMART" id="SM00014"/>
    </source>
</evidence>